<accession>A0A1F7WFP6</accession>
<evidence type="ECO:0000256" key="1">
    <source>
        <dbReference type="SAM" id="MobiDB-lite"/>
    </source>
</evidence>
<feature type="domain" description="DUF5667" evidence="3">
    <location>
        <begin position="97"/>
        <end position="167"/>
    </location>
</feature>
<feature type="region of interest" description="Disordered" evidence="1">
    <location>
        <begin position="322"/>
        <end position="385"/>
    </location>
</feature>
<keyword evidence="2" id="KW-1133">Transmembrane helix</keyword>
<proteinExistence type="predicted"/>
<comment type="caution">
    <text evidence="4">The sequence shown here is derived from an EMBL/GenBank/DDBJ whole genome shotgun (WGS) entry which is preliminary data.</text>
</comment>
<dbReference type="STRING" id="1802424.A2480_01590"/>
<reference evidence="4 5" key="1">
    <citation type="journal article" date="2016" name="Nat. Commun.">
        <title>Thousands of microbial genomes shed light on interconnected biogeochemical processes in an aquifer system.</title>
        <authorList>
            <person name="Anantharaman K."/>
            <person name="Brown C.T."/>
            <person name="Hug L.A."/>
            <person name="Sharon I."/>
            <person name="Castelle C.J."/>
            <person name="Probst A.J."/>
            <person name="Thomas B.C."/>
            <person name="Singh A."/>
            <person name="Wilkins M.J."/>
            <person name="Karaoz U."/>
            <person name="Brodie E.L."/>
            <person name="Williams K.H."/>
            <person name="Hubbard S.S."/>
            <person name="Banfield J.F."/>
        </authorList>
    </citation>
    <scope>NUCLEOTIDE SEQUENCE [LARGE SCALE GENOMIC DNA]</scope>
</reference>
<feature type="compositionally biased region" description="Acidic residues" evidence="1">
    <location>
        <begin position="322"/>
        <end position="338"/>
    </location>
</feature>
<keyword evidence="2" id="KW-0472">Membrane</keyword>
<keyword evidence="2" id="KW-0812">Transmembrane</keyword>
<dbReference type="AlphaFoldDB" id="A0A1F7WFP6"/>
<dbReference type="InterPro" id="IPR043725">
    <property type="entry name" value="DUF5667"/>
</dbReference>
<evidence type="ECO:0000256" key="2">
    <source>
        <dbReference type="SAM" id="Phobius"/>
    </source>
</evidence>
<dbReference type="EMBL" id="MGFG01000010">
    <property type="protein sequence ID" value="OGM01209.1"/>
    <property type="molecule type" value="Genomic_DNA"/>
</dbReference>
<dbReference type="Pfam" id="PF18915">
    <property type="entry name" value="DUF5667"/>
    <property type="match status" value="1"/>
</dbReference>
<evidence type="ECO:0000313" key="5">
    <source>
        <dbReference type="Proteomes" id="UP000176988"/>
    </source>
</evidence>
<dbReference type="Proteomes" id="UP000176988">
    <property type="component" value="Unassembled WGS sequence"/>
</dbReference>
<feature type="transmembrane region" description="Helical" evidence="2">
    <location>
        <begin position="69"/>
        <end position="90"/>
    </location>
</feature>
<name>A0A1F7WFP6_9BACT</name>
<feature type="compositionally biased region" description="Polar residues" evidence="1">
    <location>
        <begin position="350"/>
        <end position="365"/>
    </location>
</feature>
<evidence type="ECO:0000259" key="3">
    <source>
        <dbReference type="Pfam" id="PF18915"/>
    </source>
</evidence>
<protein>
    <recommendedName>
        <fullName evidence="3">DUF5667 domain-containing protein</fullName>
    </recommendedName>
</protein>
<gene>
    <name evidence="4" type="ORF">A2480_01590</name>
</gene>
<evidence type="ECO:0000313" key="4">
    <source>
        <dbReference type="EMBL" id="OGM01209.1"/>
    </source>
</evidence>
<sequence>MTQNTTKKLLQTIRDERRGGAPREDWVTRNREILLMQVSNTTDAERRPKTLEQLHHLFGIFMPLETATMAVRTFGIFLLVIGTVLGGGLASAQMYHGAMPGEMLYGVKMAVEHVQLALSPNDEYKFGLDVEFADRRIDEIARLAESSDKHQELLPDVLVSFERNVVALRSGLEKLQADDPDGAVELAKMLERKMTTYQGLLQKAANTLPSERRVAVSATRNSIDDTAIAAMSIIVRSHIDGDERASRSIVVSKFEDRIKQAEHNLDSVIADQDVFEEKSPAIRAKTAIAEAKLLIEKEDYKAALGKIVEVAELTKEAEEAVIQDEEAINEEVDESQDSADQKDAEESEDSAVNSGSDNNDENATSAEPAESADTKSDDAVGSGSR</sequence>
<organism evidence="4 5">
    <name type="scientific">Candidatus Uhrbacteria bacterium RIFOXYC2_FULL_47_19</name>
    <dbReference type="NCBI Taxonomy" id="1802424"/>
    <lineage>
        <taxon>Bacteria</taxon>
        <taxon>Candidatus Uhriibacteriota</taxon>
    </lineage>
</organism>